<accession>A0A427AFP8</accession>
<dbReference type="Proteomes" id="UP000287651">
    <property type="component" value="Unassembled WGS sequence"/>
</dbReference>
<dbReference type="AlphaFoldDB" id="A0A427AFP8"/>
<protein>
    <submittedName>
        <fullName evidence="2">Uncharacterized protein</fullName>
    </submittedName>
</protein>
<comment type="caution">
    <text evidence="2">The sequence shown here is derived from an EMBL/GenBank/DDBJ whole genome shotgun (WGS) entry which is preliminary data.</text>
</comment>
<name>A0A427AFP8_ENSVE</name>
<evidence type="ECO:0000313" key="3">
    <source>
        <dbReference type="Proteomes" id="UP000287651"/>
    </source>
</evidence>
<gene>
    <name evidence="2" type="ORF">B296_00006906</name>
</gene>
<feature type="compositionally biased region" description="Low complexity" evidence="1">
    <location>
        <begin position="103"/>
        <end position="113"/>
    </location>
</feature>
<evidence type="ECO:0000256" key="1">
    <source>
        <dbReference type="SAM" id="MobiDB-lite"/>
    </source>
</evidence>
<organism evidence="2 3">
    <name type="scientific">Ensete ventricosum</name>
    <name type="common">Abyssinian banana</name>
    <name type="synonym">Musa ensete</name>
    <dbReference type="NCBI Taxonomy" id="4639"/>
    <lineage>
        <taxon>Eukaryota</taxon>
        <taxon>Viridiplantae</taxon>
        <taxon>Streptophyta</taxon>
        <taxon>Embryophyta</taxon>
        <taxon>Tracheophyta</taxon>
        <taxon>Spermatophyta</taxon>
        <taxon>Magnoliopsida</taxon>
        <taxon>Liliopsida</taxon>
        <taxon>Zingiberales</taxon>
        <taxon>Musaceae</taxon>
        <taxon>Ensete</taxon>
    </lineage>
</organism>
<evidence type="ECO:0000313" key="2">
    <source>
        <dbReference type="EMBL" id="RRT75067.1"/>
    </source>
</evidence>
<feature type="region of interest" description="Disordered" evidence="1">
    <location>
        <begin position="90"/>
        <end position="122"/>
    </location>
</feature>
<sequence>MALYRLVAVIKNPSDEDFLVVRQAPPPQLPEEEYRSFVDSDLWDLPSAPLNPLRGDRRSETVVEGAYSLLDDDLDLEKFDVDSALDEEDWVKDGNTKGEGPLAASTVVSSASTLGDDGTGQV</sequence>
<proteinExistence type="predicted"/>
<reference evidence="2 3" key="1">
    <citation type="journal article" date="2014" name="Agronomy (Basel)">
        <title>A Draft Genome Sequence for Ensete ventricosum, the Drought-Tolerant Tree Against Hunger.</title>
        <authorList>
            <person name="Harrison J."/>
            <person name="Moore K.A."/>
            <person name="Paszkiewicz K."/>
            <person name="Jones T."/>
            <person name="Grant M."/>
            <person name="Ambacheew D."/>
            <person name="Muzemil S."/>
            <person name="Studholme D.J."/>
        </authorList>
    </citation>
    <scope>NUCLEOTIDE SEQUENCE [LARGE SCALE GENOMIC DNA]</scope>
</reference>
<dbReference type="EMBL" id="AMZH03002594">
    <property type="protein sequence ID" value="RRT75067.1"/>
    <property type="molecule type" value="Genomic_DNA"/>
</dbReference>